<comment type="caution">
    <text evidence="1">The sequence shown here is derived from an EMBL/GenBank/DDBJ whole genome shotgun (WGS) entry which is preliminary data.</text>
</comment>
<gene>
    <name evidence="1" type="ORF">EYF80_003571</name>
</gene>
<accession>A0A4Z2J8H3</accession>
<organism evidence="1 2">
    <name type="scientific">Liparis tanakae</name>
    <name type="common">Tanaka's snailfish</name>
    <dbReference type="NCBI Taxonomy" id="230148"/>
    <lineage>
        <taxon>Eukaryota</taxon>
        <taxon>Metazoa</taxon>
        <taxon>Chordata</taxon>
        <taxon>Craniata</taxon>
        <taxon>Vertebrata</taxon>
        <taxon>Euteleostomi</taxon>
        <taxon>Actinopterygii</taxon>
        <taxon>Neopterygii</taxon>
        <taxon>Teleostei</taxon>
        <taxon>Neoteleostei</taxon>
        <taxon>Acanthomorphata</taxon>
        <taxon>Eupercaria</taxon>
        <taxon>Perciformes</taxon>
        <taxon>Cottioidei</taxon>
        <taxon>Cottales</taxon>
        <taxon>Liparidae</taxon>
        <taxon>Liparis</taxon>
    </lineage>
</organism>
<dbReference type="AlphaFoldDB" id="A0A4Z2J8H3"/>
<dbReference type="Proteomes" id="UP000314294">
    <property type="component" value="Unassembled WGS sequence"/>
</dbReference>
<protein>
    <submittedName>
        <fullName evidence="1">Uncharacterized protein</fullName>
    </submittedName>
</protein>
<sequence>MIDRSSPHAYIRIWPVGPRRYERDGNGRKRRRPPRSRTSIYFSVFVLFPRNSSAATAARRSYLGGPGVRVSRRYCGAALGDRAGEKNSAALSPLISN</sequence>
<evidence type="ECO:0000313" key="2">
    <source>
        <dbReference type="Proteomes" id="UP000314294"/>
    </source>
</evidence>
<evidence type="ECO:0000313" key="1">
    <source>
        <dbReference type="EMBL" id="TNN86154.1"/>
    </source>
</evidence>
<dbReference type="EMBL" id="SRLO01000017">
    <property type="protein sequence ID" value="TNN86154.1"/>
    <property type="molecule type" value="Genomic_DNA"/>
</dbReference>
<reference evidence="1 2" key="1">
    <citation type="submission" date="2019-03" db="EMBL/GenBank/DDBJ databases">
        <title>First draft genome of Liparis tanakae, snailfish: a comprehensive survey of snailfish specific genes.</title>
        <authorList>
            <person name="Kim W."/>
            <person name="Song I."/>
            <person name="Jeong J.-H."/>
            <person name="Kim D."/>
            <person name="Kim S."/>
            <person name="Ryu S."/>
            <person name="Song J.Y."/>
            <person name="Lee S.K."/>
        </authorList>
    </citation>
    <scope>NUCLEOTIDE SEQUENCE [LARGE SCALE GENOMIC DNA]</scope>
    <source>
        <tissue evidence="1">Muscle</tissue>
    </source>
</reference>
<name>A0A4Z2J8H3_9TELE</name>
<keyword evidence="2" id="KW-1185">Reference proteome</keyword>
<proteinExistence type="predicted"/>